<proteinExistence type="predicted"/>
<evidence type="ECO:0000256" key="1">
    <source>
        <dbReference type="SAM" id="Phobius"/>
    </source>
</evidence>
<dbReference type="AlphaFoldDB" id="A0A3R7KLH9"/>
<dbReference type="RefSeq" id="XP_029225922.1">
    <property type="nucleotide sequence ID" value="XM_029373957.1"/>
</dbReference>
<name>A0A3R7KLH9_9TRYP</name>
<sequence>MGTGSDAVSLCRRIVQSVNDATTSRRAFLHESSIVGWRHGYLPVEGPAYLLLSQASSSTPSMLVGYRVIGATAAALLLAKLAYGFYHFKGLAFIRASEQEELS</sequence>
<comment type="caution">
    <text evidence="2">The sequence shown here is derived from an EMBL/GenBank/DDBJ whole genome shotgun (WGS) entry which is preliminary data.</text>
</comment>
<evidence type="ECO:0000313" key="2">
    <source>
        <dbReference type="EMBL" id="RNF08833.1"/>
    </source>
</evidence>
<organism evidence="2 3">
    <name type="scientific">Trypanosoma conorhini</name>
    <dbReference type="NCBI Taxonomy" id="83891"/>
    <lineage>
        <taxon>Eukaryota</taxon>
        <taxon>Discoba</taxon>
        <taxon>Euglenozoa</taxon>
        <taxon>Kinetoplastea</taxon>
        <taxon>Metakinetoplastina</taxon>
        <taxon>Trypanosomatida</taxon>
        <taxon>Trypanosomatidae</taxon>
        <taxon>Trypanosoma</taxon>
    </lineage>
</organism>
<keyword evidence="3" id="KW-1185">Reference proteome</keyword>
<dbReference type="Proteomes" id="UP000284403">
    <property type="component" value="Unassembled WGS sequence"/>
</dbReference>
<dbReference type="EMBL" id="MKKU01000526">
    <property type="protein sequence ID" value="RNF08833.1"/>
    <property type="molecule type" value="Genomic_DNA"/>
</dbReference>
<feature type="transmembrane region" description="Helical" evidence="1">
    <location>
        <begin position="64"/>
        <end position="86"/>
    </location>
</feature>
<protein>
    <submittedName>
        <fullName evidence="2">Uncharacterized protein</fullName>
    </submittedName>
</protein>
<dbReference type="GeneID" id="40320701"/>
<gene>
    <name evidence="2" type="ORF">Tco025E_07090</name>
</gene>
<keyword evidence="1" id="KW-1133">Transmembrane helix</keyword>
<evidence type="ECO:0000313" key="3">
    <source>
        <dbReference type="Proteomes" id="UP000284403"/>
    </source>
</evidence>
<accession>A0A3R7KLH9</accession>
<keyword evidence="1" id="KW-0472">Membrane</keyword>
<keyword evidence="1" id="KW-0812">Transmembrane</keyword>
<reference evidence="2 3" key="1">
    <citation type="journal article" date="2018" name="BMC Genomics">
        <title>Genomic comparison of Trypanosoma conorhini and Trypanosoma rangeli to Trypanosoma cruzi strains of high and low virulence.</title>
        <authorList>
            <person name="Bradwell K.R."/>
            <person name="Koparde V.N."/>
            <person name="Matveyev A.V."/>
            <person name="Serrano M.G."/>
            <person name="Alves J.M."/>
            <person name="Parikh H."/>
            <person name="Huang B."/>
            <person name="Lee V."/>
            <person name="Espinosa-Alvarez O."/>
            <person name="Ortiz P.A."/>
            <person name="Costa-Martins A.G."/>
            <person name="Teixeira M.M."/>
            <person name="Buck G.A."/>
        </authorList>
    </citation>
    <scope>NUCLEOTIDE SEQUENCE [LARGE SCALE GENOMIC DNA]</scope>
    <source>
        <strain evidence="2 3">025E</strain>
    </source>
</reference>
<dbReference type="OrthoDB" id="10569523at2759"/>